<dbReference type="Pfam" id="PF01370">
    <property type="entry name" value="Epimerase"/>
    <property type="match status" value="1"/>
</dbReference>
<dbReference type="CDD" id="cd05232">
    <property type="entry name" value="UDP_G4E_4_SDR_e"/>
    <property type="match status" value="1"/>
</dbReference>
<name>A0A4P6X4J5_HYDPS</name>
<dbReference type="InterPro" id="IPR051783">
    <property type="entry name" value="NAD(P)-dependent_oxidoreduct"/>
</dbReference>
<dbReference type="PANTHER" id="PTHR48079:SF6">
    <property type="entry name" value="NAD(P)-BINDING DOMAIN-CONTAINING PROTEIN-RELATED"/>
    <property type="match status" value="1"/>
</dbReference>
<sequence>MTVIVAVTGAHGFVGRALCQHLKACGFSVRAITRSASGEEDTWAVGDLGPGTDWGQSLQGVDCVVHCAARVHMVQDTDPDPLQSYRRVNVEGSRSLAIAAAAAGVRRLVFLSSLKVHGERTVPGHPFMSGMAPAPEDAYGQSKWEAEQALHEVAGRTGLELVVVRPPLVYGPGVKANFLKLMNAVARGTPLPLGAVDNRRSLLALDNLTDLLLRCVEQPAAAGHTFLASDGQDLSTPDLVRALARAMGRPARLWPVPVAWLRMAGKLLGRGPQIDRLIGSLQVDIGHTRQVLGWTPRLTVEQGLRLAVQDVMA</sequence>
<dbReference type="InterPro" id="IPR001509">
    <property type="entry name" value="Epimerase_deHydtase"/>
</dbReference>
<dbReference type="EMBL" id="CP037867">
    <property type="protein sequence ID" value="QBM29576.1"/>
    <property type="molecule type" value="Genomic_DNA"/>
</dbReference>
<gene>
    <name evidence="2" type="ORF">HPF_17910</name>
</gene>
<evidence type="ECO:0000313" key="2">
    <source>
        <dbReference type="EMBL" id="QBM29576.1"/>
    </source>
</evidence>
<protein>
    <submittedName>
        <fullName evidence="2">3 beta-hydroxysteroid dehydrogenase/Delta 5--&gt;4-isomerase</fullName>
    </submittedName>
</protein>
<feature type="domain" description="NAD-dependent epimerase/dehydratase" evidence="1">
    <location>
        <begin position="5"/>
        <end position="223"/>
    </location>
</feature>
<dbReference type="SUPFAM" id="SSF51735">
    <property type="entry name" value="NAD(P)-binding Rossmann-fold domains"/>
    <property type="match status" value="1"/>
</dbReference>
<dbReference type="Gene3D" id="3.40.50.720">
    <property type="entry name" value="NAD(P)-binding Rossmann-like Domain"/>
    <property type="match status" value="1"/>
</dbReference>
<dbReference type="GO" id="GO:0005737">
    <property type="term" value="C:cytoplasm"/>
    <property type="evidence" value="ECO:0007669"/>
    <property type="project" value="TreeGrafter"/>
</dbReference>
<dbReference type="InterPro" id="IPR036291">
    <property type="entry name" value="NAD(P)-bd_dom_sf"/>
</dbReference>
<organism evidence="2 3">
    <name type="scientific">Hydrogenophaga pseudoflava</name>
    <name type="common">Pseudomonas carboxydoflava</name>
    <dbReference type="NCBI Taxonomy" id="47421"/>
    <lineage>
        <taxon>Bacteria</taxon>
        <taxon>Pseudomonadati</taxon>
        <taxon>Pseudomonadota</taxon>
        <taxon>Betaproteobacteria</taxon>
        <taxon>Burkholderiales</taxon>
        <taxon>Comamonadaceae</taxon>
        <taxon>Hydrogenophaga</taxon>
    </lineage>
</organism>
<dbReference type="GO" id="GO:0016853">
    <property type="term" value="F:isomerase activity"/>
    <property type="evidence" value="ECO:0007669"/>
    <property type="project" value="UniProtKB-KW"/>
</dbReference>
<keyword evidence="3" id="KW-1185">Reference proteome</keyword>
<proteinExistence type="predicted"/>
<dbReference type="GO" id="GO:0004029">
    <property type="term" value="F:aldehyde dehydrogenase (NAD+) activity"/>
    <property type="evidence" value="ECO:0007669"/>
    <property type="project" value="TreeGrafter"/>
</dbReference>
<evidence type="ECO:0000313" key="3">
    <source>
        <dbReference type="Proteomes" id="UP000293912"/>
    </source>
</evidence>
<dbReference type="Proteomes" id="UP000293912">
    <property type="component" value="Chromosome"/>
</dbReference>
<reference evidence="2 3" key="1">
    <citation type="submission" date="2019-03" db="EMBL/GenBank/DDBJ databases">
        <authorList>
            <person name="Sebastian G."/>
            <person name="Baumann P."/>
            <person name="Ruckert C."/>
            <person name="Kalinowski J."/>
            <person name="Nebel B."/>
            <person name="Takors R."/>
            <person name="Blombach B."/>
        </authorList>
    </citation>
    <scope>NUCLEOTIDE SEQUENCE [LARGE SCALE GENOMIC DNA]</scope>
    <source>
        <strain evidence="2 3">DSM 1084</strain>
    </source>
</reference>
<evidence type="ECO:0000259" key="1">
    <source>
        <dbReference type="Pfam" id="PF01370"/>
    </source>
</evidence>
<dbReference type="PANTHER" id="PTHR48079">
    <property type="entry name" value="PROTEIN YEEZ"/>
    <property type="match status" value="1"/>
</dbReference>
<dbReference type="KEGG" id="hpse:HPF_17910"/>
<accession>A0A4P6X4J5</accession>
<dbReference type="AlphaFoldDB" id="A0A4P6X4J5"/>
<dbReference type="RefSeq" id="WP_133157412.1">
    <property type="nucleotide sequence ID" value="NZ_CP037867.1"/>
</dbReference>
<keyword evidence="2" id="KW-0413">Isomerase</keyword>